<feature type="signal peptide" evidence="1">
    <location>
        <begin position="1"/>
        <end position="18"/>
    </location>
</feature>
<dbReference type="EMBL" id="JBHSUS010000001">
    <property type="protein sequence ID" value="MFC6440105.1"/>
    <property type="molecule type" value="Genomic_DNA"/>
</dbReference>
<gene>
    <name evidence="2" type="ORF">ACFP85_08100</name>
</gene>
<feature type="chain" id="PRO_5046872162" evidence="1">
    <location>
        <begin position="19"/>
        <end position="185"/>
    </location>
</feature>
<evidence type="ECO:0000313" key="2">
    <source>
        <dbReference type="EMBL" id="MFC6440105.1"/>
    </source>
</evidence>
<keyword evidence="3" id="KW-1185">Reference proteome</keyword>
<reference evidence="3" key="1">
    <citation type="journal article" date="2019" name="Int. J. Syst. Evol. Microbiol.">
        <title>The Global Catalogue of Microorganisms (GCM) 10K type strain sequencing project: providing services to taxonomists for standard genome sequencing and annotation.</title>
        <authorList>
            <consortium name="The Broad Institute Genomics Platform"/>
            <consortium name="The Broad Institute Genome Sequencing Center for Infectious Disease"/>
            <person name="Wu L."/>
            <person name="Ma J."/>
        </authorList>
    </citation>
    <scope>NUCLEOTIDE SEQUENCE [LARGE SCALE GENOMIC DNA]</scope>
    <source>
        <strain evidence="3">CGMCC 1.16031</strain>
    </source>
</reference>
<comment type="caution">
    <text evidence="2">The sequence shown here is derived from an EMBL/GenBank/DDBJ whole genome shotgun (WGS) entry which is preliminary data.</text>
</comment>
<evidence type="ECO:0000256" key="1">
    <source>
        <dbReference type="SAM" id="SignalP"/>
    </source>
</evidence>
<dbReference type="Proteomes" id="UP001596364">
    <property type="component" value="Unassembled WGS sequence"/>
</dbReference>
<sequence length="185" mass="20380">MASVIILFLTALTTAALAQDQASLPLDCHPVPNATHSLCLAETQGFADMYNDLLVFVRTEDNRTRFVTNMQSTLVGQTWFWGFSGAGRYAVFATSEEGHATFSVYDSTGLLQNLPDVRSAFNFGDYYLPELLALDDDGNAFFLHLQSKDDVKDMTCLNNTEPLSAQHIDDNACVVKVNLATNKNL</sequence>
<proteinExistence type="predicted"/>
<keyword evidence="1" id="KW-0732">Signal</keyword>
<evidence type="ECO:0000313" key="3">
    <source>
        <dbReference type="Proteomes" id="UP001596364"/>
    </source>
</evidence>
<accession>A0ABW1XMS7</accession>
<name>A0ABW1XMS7_9ALTE</name>
<protein>
    <submittedName>
        <fullName evidence="2">Uncharacterized protein</fullName>
    </submittedName>
</protein>
<dbReference type="RefSeq" id="WP_131256989.1">
    <property type="nucleotide sequence ID" value="NZ_JBHSUS010000001.1"/>
</dbReference>
<organism evidence="2 3">
    <name type="scientific">Pseudobowmanella zhangzhouensis</name>
    <dbReference type="NCBI Taxonomy" id="1537679"/>
    <lineage>
        <taxon>Bacteria</taxon>
        <taxon>Pseudomonadati</taxon>
        <taxon>Pseudomonadota</taxon>
        <taxon>Gammaproteobacteria</taxon>
        <taxon>Alteromonadales</taxon>
        <taxon>Alteromonadaceae</taxon>
    </lineage>
</organism>